<reference evidence="3 4" key="1">
    <citation type="journal article" date="2016" name="Genome Announc.">
        <title>First Complete Genome Sequence of a Subdivision 6 Acidobacterium Strain.</title>
        <authorList>
            <person name="Huang S."/>
            <person name="Vieira S."/>
            <person name="Bunk B."/>
            <person name="Riedel T."/>
            <person name="Sproer C."/>
            <person name="Overmann J."/>
        </authorList>
    </citation>
    <scope>NUCLEOTIDE SEQUENCE [LARGE SCALE GENOMIC DNA]</scope>
    <source>
        <strain evidence="4">DSM 100886 HEG_-6_39</strain>
    </source>
</reference>
<accession>A0A143PL66</accession>
<name>A0A143PL66_LUTPR</name>
<dbReference type="GO" id="GO:0016831">
    <property type="term" value="F:carboxy-lyase activity"/>
    <property type="evidence" value="ECO:0007669"/>
    <property type="project" value="InterPro"/>
</dbReference>
<keyword evidence="3" id="KW-0378">Hydrolase</keyword>
<dbReference type="KEGG" id="abac:LuPra_02454"/>
<dbReference type="SUPFAM" id="SSF51556">
    <property type="entry name" value="Metallo-dependent hydrolases"/>
    <property type="match status" value="1"/>
</dbReference>
<keyword evidence="1" id="KW-0456">Lyase</keyword>
<dbReference type="AlphaFoldDB" id="A0A143PL66"/>
<dbReference type="EMBL" id="CP015136">
    <property type="protein sequence ID" value="AMY09241.1"/>
    <property type="molecule type" value="Genomic_DNA"/>
</dbReference>
<dbReference type="OrthoDB" id="5450317at2"/>
<protein>
    <submittedName>
        <fullName evidence="3">Putative metal-dependent hydrolase of the TIM-barrel fold protein</fullName>
    </submittedName>
</protein>
<evidence type="ECO:0000313" key="3">
    <source>
        <dbReference type="EMBL" id="AMY09241.1"/>
    </source>
</evidence>
<dbReference type="PATRIC" id="fig|1813736.3.peg.2578"/>
<evidence type="ECO:0000259" key="2">
    <source>
        <dbReference type="Pfam" id="PF04909"/>
    </source>
</evidence>
<dbReference type="Proteomes" id="UP000076079">
    <property type="component" value="Chromosome"/>
</dbReference>
<dbReference type="InterPro" id="IPR032465">
    <property type="entry name" value="ACMSD"/>
</dbReference>
<keyword evidence="4" id="KW-1185">Reference proteome</keyword>
<feature type="domain" description="Amidohydrolase-related" evidence="2">
    <location>
        <begin position="36"/>
        <end position="332"/>
    </location>
</feature>
<dbReference type="Pfam" id="PF04909">
    <property type="entry name" value="Amidohydro_2"/>
    <property type="match status" value="1"/>
</dbReference>
<dbReference type="InterPro" id="IPR006680">
    <property type="entry name" value="Amidohydro-rel"/>
</dbReference>
<dbReference type="Gene3D" id="3.20.20.140">
    <property type="entry name" value="Metal-dependent hydrolases"/>
    <property type="match status" value="1"/>
</dbReference>
<sequence>MSRLIVVGLVAVAGSAVVGVTSSASLAQQSRPLPIIDMHLHANRADDNGPPPTYVCPGFDKTAHDPRLSWEAAFNALMKTPPCANPLKGAETDDALMKSTFEILERRNIIAVTSGPVLERWRAAGNERIIPGAMFNFGPTAPSIATLRDGFAAKRYAVFGEVGIQYQGVSPSDPRFEPYLALAEAADVPLGIHVGIGPPGAPYFQGLGNYRARLHSPLELEEALVRHPKLRVYIMHAGWPMLDDLLAVLWTHPQVNVEVGAICFALSRKEFHRYLERIVDSGFGSRVMFGSDQMNWPGVIEYGIEAIESATFLTPTQKRDILYNNAARFLRFTPDEIARHHAG</sequence>
<evidence type="ECO:0000256" key="1">
    <source>
        <dbReference type="ARBA" id="ARBA00023239"/>
    </source>
</evidence>
<dbReference type="PANTHER" id="PTHR21240">
    <property type="entry name" value="2-AMINO-3-CARBOXYLMUCONATE-6-SEMIALDEHYDE DECARBOXYLASE"/>
    <property type="match status" value="1"/>
</dbReference>
<dbReference type="InterPro" id="IPR032466">
    <property type="entry name" value="Metal_Hydrolase"/>
</dbReference>
<evidence type="ECO:0000313" key="4">
    <source>
        <dbReference type="Proteomes" id="UP000076079"/>
    </source>
</evidence>
<dbReference type="STRING" id="1855912.LuPra_02454"/>
<organism evidence="3 4">
    <name type="scientific">Luteitalea pratensis</name>
    <dbReference type="NCBI Taxonomy" id="1855912"/>
    <lineage>
        <taxon>Bacteria</taxon>
        <taxon>Pseudomonadati</taxon>
        <taxon>Acidobacteriota</taxon>
        <taxon>Vicinamibacteria</taxon>
        <taxon>Vicinamibacterales</taxon>
        <taxon>Vicinamibacteraceae</taxon>
        <taxon>Luteitalea</taxon>
    </lineage>
</organism>
<proteinExistence type="predicted"/>
<reference evidence="4" key="2">
    <citation type="submission" date="2016-04" db="EMBL/GenBank/DDBJ databases">
        <title>First Complete Genome Sequence of a Subdivision 6 Acidobacterium.</title>
        <authorList>
            <person name="Huang S."/>
            <person name="Vieira S."/>
            <person name="Bunk B."/>
            <person name="Riedel T."/>
            <person name="Sproeer C."/>
            <person name="Overmann J."/>
        </authorList>
    </citation>
    <scope>NUCLEOTIDE SEQUENCE [LARGE SCALE GENOMIC DNA]</scope>
    <source>
        <strain evidence="4">DSM 100886 HEG_-6_39</strain>
    </source>
</reference>
<dbReference type="GO" id="GO:0016787">
    <property type="term" value="F:hydrolase activity"/>
    <property type="evidence" value="ECO:0007669"/>
    <property type="project" value="UniProtKB-KW"/>
</dbReference>
<gene>
    <name evidence="3" type="ORF">LuPra_02454</name>
</gene>
<dbReference type="RefSeq" id="WP_110171003.1">
    <property type="nucleotide sequence ID" value="NZ_CP015136.1"/>
</dbReference>